<feature type="region of interest" description="Disordered" evidence="1">
    <location>
        <begin position="638"/>
        <end position="667"/>
    </location>
</feature>
<sequence length="937" mass="102910">MYIQAADSFLLLLCLLPRCSPQPSRFHFLASVSTTPLRFHLHKKKKTQRGSNMHSLPRRSISSEALAFSATSSSPRNIPARNRLKGSMSACNLRQQARPTAQMEGCEPQGLPIRRKSLVSSSFSSSLSSTGSSPQFSRELNWSLTTGKPSSRAANPSAMDTADKTSIEPHPPAHHDCAQFAGADAYLDACDCSVATGVRSLSLPPWLKSKPMDLRRRKAQQLKRMARQRNLTFAQHYAREYGASPERSPLESPLHLDSLHSPSSWSSLVPLWSTSTPTCPIPSRLVSALVTVPKLPTPAISEPLNDTAQPRLPSFEHMQRPTAYQLGLTPRSVATPPRPYNYKSSYWQHRSRERININLGPKGSLELQERPFRPPVRSPGSVLELDAQPHLPPAQEAAPFVAGKLESAAHEKAPRRILSVSKLFELSASQFTVAYDTRTSTGPSTGPARKILEPVVDYAQNPQSPTFGPSMSSDGTMLNGTGIHSVLSHDSMNTSTLLGVTKPKRRPPPFNFSLQSQQSSSFLAKSMITTAMTPTTATSCVTRLLQEPCLTPGPYASKMSVHTPLDPEEQDRQSTKKSRRIWDHRRLIPKLKSSIASSSSASSATASPTVSNFSSFPASNVNSPLNLYFSNASVAPSTPITPSPYGLEPPRTRTVARGQGHSHSRSADSSFMHILSGTMGGDADKQASDAAATTTTKPGSTIFYSAPVSLCPVESRPQSPELGCPIESIALPKDYMTRPLESIRLPWSSPQPLTPPFIQQHQQRRPSDGAFNKDPTPSSYAHPSTSSAPSSPKSIAGSSIGRKKSFHEKLFGKKAKKIFLSMESLSSLPSLPYSNSSVTQKGMSDVRESLEMDRTVYYHDNGSGHHDYYQDAEDGDWTVRGGQRLQEQQDYYDECQDHEAEMVGVGVKDDPKANEHIRKVMSQWRRWKKSHLDNMRR</sequence>
<accession>A0A9P8A6K5</accession>
<feature type="region of interest" description="Disordered" evidence="1">
    <location>
        <begin position="746"/>
        <end position="801"/>
    </location>
</feature>
<feature type="region of interest" description="Disordered" evidence="1">
    <location>
        <begin position="145"/>
        <end position="164"/>
    </location>
</feature>
<evidence type="ECO:0000256" key="2">
    <source>
        <dbReference type="SAM" id="SignalP"/>
    </source>
</evidence>
<evidence type="ECO:0000313" key="4">
    <source>
        <dbReference type="Proteomes" id="UP000717515"/>
    </source>
</evidence>
<feature type="signal peptide" evidence="2">
    <location>
        <begin position="1"/>
        <end position="21"/>
    </location>
</feature>
<keyword evidence="2" id="KW-0732">Signal</keyword>
<dbReference type="AlphaFoldDB" id="A0A9P8A6K5"/>
<proteinExistence type="predicted"/>
<feature type="compositionally biased region" description="Low complexity" evidence="1">
    <location>
        <begin position="775"/>
        <end position="799"/>
    </location>
</feature>
<gene>
    <name evidence="3" type="ORF">KVV02_002288</name>
</gene>
<feature type="compositionally biased region" description="Basic and acidic residues" evidence="1">
    <location>
        <begin position="570"/>
        <end position="583"/>
    </location>
</feature>
<evidence type="ECO:0000313" key="3">
    <source>
        <dbReference type="EMBL" id="KAG9323309.1"/>
    </source>
</evidence>
<protein>
    <submittedName>
        <fullName evidence="3">Uncharacterized protein</fullName>
    </submittedName>
</protein>
<reference evidence="3" key="1">
    <citation type="submission" date="2021-07" db="EMBL/GenBank/DDBJ databases">
        <title>Draft genome of Mortierella alpina, strain LL118, isolated from an aspen leaf litter sample.</title>
        <authorList>
            <person name="Yang S."/>
            <person name="Vinatzer B.A."/>
        </authorList>
    </citation>
    <scope>NUCLEOTIDE SEQUENCE</scope>
    <source>
        <strain evidence="3">LL118</strain>
    </source>
</reference>
<feature type="region of interest" description="Disordered" evidence="1">
    <location>
        <begin position="555"/>
        <end position="583"/>
    </location>
</feature>
<feature type="compositionally biased region" description="Polar residues" evidence="1">
    <location>
        <begin position="145"/>
        <end position="154"/>
    </location>
</feature>
<comment type="caution">
    <text evidence="3">The sequence shown here is derived from an EMBL/GenBank/DDBJ whole genome shotgun (WGS) entry which is preliminary data.</text>
</comment>
<feature type="chain" id="PRO_5040390826" evidence="2">
    <location>
        <begin position="22"/>
        <end position="937"/>
    </location>
</feature>
<dbReference type="Proteomes" id="UP000717515">
    <property type="component" value="Unassembled WGS sequence"/>
</dbReference>
<dbReference type="EMBL" id="JAIFTL010000107">
    <property type="protein sequence ID" value="KAG9323309.1"/>
    <property type="molecule type" value="Genomic_DNA"/>
</dbReference>
<name>A0A9P8A6K5_MORAP</name>
<evidence type="ECO:0000256" key="1">
    <source>
        <dbReference type="SAM" id="MobiDB-lite"/>
    </source>
</evidence>
<organism evidence="3 4">
    <name type="scientific">Mortierella alpina</name>
    <name type="common">Oleaginous fungus</name>
    <name type="synonym">Mortierella renispora</name>
    <dbReference type="NCBI Taxonomy" id="64518"/>
    <lineage>
        <taxon>Eukaryota</taxon>
        <taxon>Fungi</taxon>
        <taxon>Fungi incertae sedis</taxon>
        <taxon>Mucoromycota</taxon>
        <taxon>Mortierellomycotina</taxon>
        <taxon>Mortierellomycetes</taxon>
        <taxon>Mortierellales</taxon>
        <taxon>Mortierellaceae</taxon>
        <taxon>Mortierella</taxon>
    </lineage>
</organism>